<protein>
    <submittedName>
        <fullName evidence="2">Uncharacterized protein</fullName>
    </submittedName>
</protein>
<evidence type="ECO:0000313" key="2">
    <source>
        <dbReference type="EMBL" id="KAF8746399.1"/>
    </source>
</evidence>
<dbReference type="AlphaFoldDB" id="A0A835KNW9"/>
<dbReference type="EMBL" id="JACEFO010001200">
    <property type="protein sequence ID" value="KAF8746399.1"/>
    <property type="molecule type" value="Genomic_DNA"/>
</dbReference>
<keyword evidence="3" id="KW-1185">Reference proteome</keyword>
<comment type="caution">
    <text evidence="2">The sequence shown here is derived from an EMBL/GenBank/DDBJ whole genome shotgun (WGS) entry which is preliminary data.</text>
</comment>
<reference evidence="2" key="1">
    <citation type="submission" date="2020-07" db="EMBL/GenBank/DDBJ databases">
        <title>Genome sequence and genetic diversity analysis of an under-domesticated orphan crop, white fonio (Digitaria exilis).</title>
        <authorList>
            <person name="Bennetzen J.L."/>
            <person name="Chen S."/>
            <person name="Ma X."/>
            <person name="Wang X."/>
            <person name="Yssel A.E.J."/>
            <person name="Chaluvadi S.R."/>
            <person name="Johnson M."/>
            <person name="Gangashetty P."/>
            <person name="Hamidou F."/>
            <person name="Sanogo M.D."/>
            <person name="Zwaenepoel A."/>
            <person name="Wallace J."/>
            <person name="Van De Peer Y."/>
            <person name="Van Deynze A."/>
        </authorList>
    </citation>
    <scope>NUCLEOTIDE SEQUENCE</scope>
    <source>
        <tissue evidence="2">Leaves</tissue>
    </source>
</reference>
<sequence length="260" mass="28021">MPNREPKLVKTQLKPGAPCLAGVVLVASDALSPDRSVELVGVLLAGVMASAAVAASSGGKRPWWGFNSPRSGGGVVVARRVKPTTDGEHWGLHKRAAADRWDVRKKMAERKCAAAVSEEKPESEAAEEKKMPDRWDVRKKMAEKYAAERVKKSEAAEEKKLPESEAAVDEAEKKGDAAEAEADPSEVRAADAIEDDVATTTRSGLAIRGFTQHPNVAGTNFSQITFSPVVAQVPPRCHWDRGVLCANPAVRLHNTMEQLL</sequence>
<feature type="compositionally biased region" description="Basic and acidic residues" evidence="1">
    <location>
        <begin position="149"/>
        <end position="163"/>
    </location>
</feature>
<proteinExistence type="predicted"/>
<name>A0A835KNW9_9POAL</name>
<feature type="region of interest" description="Disordered" evidence="1">
    <location>
        <begin position="149"/>
        <end position="187"/>
    </location>
</feature>
<evidence type="ECO:0000256" key="1">
    <source>
        <dbReference type="SAM" id="MobiDB-lite"/>
    </source>
</evidence>
<accession>A0A835KNW9</accession>
<organism evidence="2 3">
    <name type="scientific">Digitaria exilis</name>
    <dbReference type="NCBI Taxonomy" id="1010633"/>
    <lineage>
        <taxon>Eukaryota</taxon>
        <taxon>Viridiplantae</taxon>
        <taxon>Streptophyta</taxon>
        <taxon>Embryophyta</taxon>
        <taxon>Tracheophyta</taxon>
        <taxon>Spermatophyta</taxon>
        <taxon>Magnoliopsida</taxon>
        <taxon>Liliopsida</taxon>
        <taxon>Poales</taxon>
        <taxon>Poaceae</taxon>
        <taxon>PACMAD clade</taxon>
        <taxon>Panicoideae</taxon>
        <taxon>Panicodae</taxon>
        <taxon>Paniceae</taxon>
        <taxon>Anthephorinae</taxon>
        <taxon>Digitaria</taxon>
    </lineage>
</organism>
<gene>
    <name evidence="2" type="ORF">HU200_013350</name>
</gene>
<dbReference type="Proteomes" id="UP000636709">
    <property type="component" value="Unassembled WGS sequence"/>
</dbReference>
<evidence type="ECO:0000313" key="3">
    <source>
        <dbReference type="Proteomes" id="UP000636709"/>
    </source>
</evidence>